<protein>
    <submittedName>
        <fullName evidence="3">ADP-ribose 1'-phosphate phophatase related protein</fullName>
    </submittedName>
</protein>
<accession>A0A0K1Q862</accession>
<dbReference type="GO" id="GO:0140291">
    <property type="term" value="P:peptidyl-glutamate ADP-deribosylation"/>
    <property type="evidence" value="ECO:0007669"/>
    <property type="project" value="TreeGrafter"/>
</dbReference>
<keyword evidence="4" id="KW-1185">Reference proteome</keyword>
<dbReference type="Pfam" id="PF01661">
    <property type="entry name" value="Macro"/>
    <property type="match status" value="1"/>
</dbReference>
<name>A0A0K1Q862_9BACT</name>
<evidence type="ECO:0000313" key="4">
    <source>
        <dbReference type="Proteomes" id="UP000064967"/>
    </source>
</evidence>
<dbReference type="Proteomes" id="UP000064967">
    <property type="component" value="Chromosome"/>
</dbReference>
<dbReference type="KEGG" id="llu:AKJ09_08258"/>
<feature type="domain" description="Macro" evidence="2">
    <location>
        <begin position="1"/>
        <end position="157"/>
    </location>
</feature>
<dbReference type="PROSITE" id="PS51154">
    <property type="entry name" value="MACRO"/>
    <property type="match status" value="1"/>
</dbReference>
<dbReference type="InterPro" id="IPR002589">
    <property type="entry name" value="Macro_dom"/>
</dbReference>
<evidence type="ECO:0000313" key="3">
    <source>
        <dbReference type="EMBL" id="AKV01595.1"/>
    </source>
</evidence>
<reference evidence="3 4" key="1">
    <citation type="submission" date="2015-08" db="EMBL/GenBank/DDBJ databases">
        <authorList>
            <person name="Babu N.S."/>
            <person name="Beckwith C.J."/>
            <person name="Beseler K.G."/>
            <person name="Brison A."/>
            <person name="Carone J.V."/>
            <person name="Caskin T.P."/>
            <person name="Diamond M."/>
            <person name="Durham M.E."/>
            <person name="Foxe J.M."/>
            <person name="Go M."/>
            <person name="Henderson B.A."/>
            <person name="Jones I.B."/>
            <person name="McGettigan J.A."/>
            <person name="Micheletti S.J."/>
            <person name="Nasrallah M.E."/>
            <person name="Ortiz D."/>
            <person name="Piller C.R."/>
            <person name="Privatt S.R."/>
            <person name="Schneider S.L."/>
            <person name="Sharp S."/>
            <person name="Smith T.C."/>
            <person name="Stanton J.D."/>
            <person name="Ullery H.E."/>
            <person name="Wilson R.J."/>
            <person name="Serrano M.G."/>
            <person name="Buck G."/>
            <person name="Lee V."/>
            <person name="Wang Y."/>
            <person name="Carvalho R."/>
            <person name="Voegtly L."/>
            <person name="Shi R."/>
            <person name="Duckworth R."/>
            <person name="Johnson A."/>
            <person name="Loviza R."/>
            <person name="Walstead R."/>
            <person name="Shah Z."/>
            <person name="Kiflezghi M."/>
            <person name="Wade K."/>
            <person name="Ball S.L."/>
            <person name="Bradley K.W."/>
            <person name="Asai D.J."/>
            <person name="Bowman C.A."/>
            <person name="Russell D.A."/>
            <person name="Pope W.H."/>
            <person name="Jacobs-Sera D."/>
            <person name="Hendrix R.W."/>
            <person name="Hatfull G.F."/>
        </authorList>
    </citation>
    <scope>NUCLEOTIDE SEQUENCE [LARGE SCALE GENOMIC DNA]</scope>
    <source>
        <strain evidence="3 4">DSM 27648</strain>
    </source>
</reference>
<dbReference type="CDD" id="cd02901">
    <property type="entry name" value="Macro_Poa1p-like"/>
    <property type="match status" value="1"/>
</dbReference>
<proteinExistence type="predicted"/>
<dbReference type="SUPFAM" id="SSF52949">
    <property type="entry name" value="Macro domain-like"/>
    <property type="match status" value="1"/>
</dbReference>
<dbReference type="PANTHER" id="PTHR12521">
    <property type="entry name" value="PROTEIN C6ORF130"/>
    <property type="match status" value="1"/>
</dbReference>
<evidence type="ECO:0000259" key="2">
    <source>
        <dbReference type="PROSITE" id="PS51154"/>
    </source>
</evidence>
<dbReference type="Gene3D" id="3.40.220.10">
    <property type="entry name" value="Leucine Aminopeptidase, subunit E, domain 1"/>
    <property type="match status" value="1"/>
</dbReference>
<dbReference type="EMBL" id="CP012333">
    <property type="protein sequence ID" value="AKV01595.1"/>
    <property type="molecule type" value="Genomic_DNA"/>
</dbReference>
<sequence length="159" mass="17388">MARMPTMFVKGDMFATPEIKAFAHGVNCAGRMEAGIAVAFKKRWPAMFEAYAKKCEEGTLQPGDVFVWKEGDQVVFNLAIAQEETAKPKLNALVTALGKTIELAKADGIEKIAMPRLGAAKAKSGLDWTRVRKVITETAEIAPVTLMVFEQFVRQPAGE</sequence>
<comment type="catalytic activity">
    <reaction evidence="1">
        <text>an N-(ADP-alpha-D-ribosyl)-thymidine in DNA + H2O = a thymidine in DNA + ADP-D-ribose</text>
        <dbReference type="Rhea" id="RHEA:71655"/>
        <dbReference type="Rhea" id="RHEA-COMP:13556"/>
        <dbReference type="Rhea" id="RHEA-COMP:18051"/>
        <dbReference type="ChEBI" id="CHEBI:15377"/>
        <dbReference type="ChEBI" id="CHEBI:57967"/>
        <dbReference type="ChEBI" id="CHEBI:137386"/>
        <dbReference type="ChEBI" id="CHEBI:191199"/>
    </reaction>
    <physiologicalReaction direction="left-to-right" evidence="1">
        <dbReference type="Rhea" id="RHEA:71656"/>
    </physiologicalReaction>
</comment>
<gene>
    <name evidence="3" type="ORF">AKJ09_08258</name>
</gene>
<dbReference type="InterPro" id="IPR050892">
    <property type="entry name" value="ADP-ribose_metab_enzymes"/>
</dbReference>
<dbReference type="PANTHER" id="PTHR12521:SF0">
    <property type="entry name" value="ADP-RIBOSE GLYCOHYDROLASE OARD1"/>
    <property type="match status" value="1"/>
</dbReference>
<organism evidence="3 4">
    <name type="scientific">Labilithrix luteola</name>
    <dbReference type="NCBI Taxonomy" id="1391654"/>
    <lineage>
        <taxon>Bacteria</taxon>
        <taxon>Pseudomonadati</taxon>
        <taxon>Myxococcota</taxon>
        <taxon>Polyangia</taxon>
        <taxon>Polyangiales</taxon>
        <taxon>Labilitrichaceae</taxon>
        <taxon>Labilithrix</taxon>
    </lineage>
</organism>
<dbReference type="InterPro" id="IPR043472">
    <property type="entry name" value="Macro_dom-like"/>
</dbReference>
<dbReference type="SMART" id="SM00506">
    <property type="entry name" value="A1pp"/>
    <property type="match status" value="1"/>
</dbReference>
<dbReference type="AlphaFoldDB" id="A0A0K1Q862"/>
<dbReference type="STRING" id="1391654.AKJ09_08258"/>
<evidence type="ECO:0000256" key="1">
    <source>
        <dbReference type="ARBA" id="ARBA00035885"/>
    </source>
</evidence>